<feature type="transmembrane region" description="Helical" evidence="7">
    <location>
        <begin position="263"/>
        <end position="284"/>
    </location>
</feature>
<dbReference type="NCBIfam" id="TIGR03025">
    <property type="entry name" value="EPS_sugtrans"/>
    <property type="match status" value="1"/>
</dbReference>
<feature type="transmembrane region" description="Helical" evidence="7">
    <location>
        <begin position="54"/>
        <end position="72"/>
    </location>
</feature>
<dbReference type="GO" id="GO:0016780">
    <property type="term" value="F:phosphotransferase activity, for other substituted phosphate groups"/>
    <property type="evidence" value="ECO:0007669"/>
    <property type="project" value="TreeGrafter"/>
</dbReference>
<evidence type="ECO:0000256" key="6">
    <source>
        <dbReference type="ARBA" id="ARBA00023136"/>
    </source>
</evidence>
<keyword evidence="4 7" id="KW-0812">Transmembrane</keyword>
<comment type="subcellular location">
    <subcellularLocation>
        <location evidence="1">Membrane</location>
        <topology evidence="1">Multi-pass membrane protein</topology>
    </subcellularLocation>
</comment>
<sequence length="456" mass="52639">MKNTDRFIWLKNLIIFFVRYLNIVLVTLSAGFVWNNYYNDYLGKPFSARGNEDWLLLLLYAVFFHIFSKIYSGYRIGSQRLTDIVYSNWLAVCITNMLIFVILILVTDANRGISLIFYLTFAEVLIILLWAYSANKLYFRLFAPRRVICFYGGRFPEHVLRKIRERPEKFELVDMCAFDGRKNIESMLEGVDGVVLYNLSEEKSAKIMALCLGKKLRYYLVPTVGDILLKTSDSMFLFDTPLYVAKNEGLRPEQRIVKRCGDIFFSLLAIAVLLPFMLVIALLIKLGDGGPVLYRQKRCTENDRVFTMYKFRSMIVSAEEEVGPRLSSENDPRVTIVGAFLRRFRLDELPQLFNILRGDMSFVGPRPERPELAADYVKKVPEFALRTAVKSGLTGYAQVMGRYDSSPEDKLKLDLVYIQTYSVLSDIKIILMTIKIVLFNLNEKKRKPPRAGRSEG</sequence>
<dbReference type="PANTHER" id="PTHR30576">
    <property type="entry name" value="COLANIC BIOSYNTHESIS UDP-GLUCOSE LIPID CARRIER TRANSFERASE"/>
    <property type="match status" value="1"/>
</dbReference>
<evidence type="ECO:0000259" key="8">
    <source>
        <dbReference type="Pfam" id="PF02397"/>
    </source>
</evidence>
<gene>
    <name evidence="9" type="ORF">EH55_04900</name>
</gene>
<dbReference type="STRING" id="2754.EH55_04900"/>
<dbReference type="EMBL" id="JMKI01000031">
    <property type="protein sequence ID" value="KEJ92340.1"/>
    <property type="molecule type" value="Genomic_DNA"/>
</dbReference>
<keyword evidence="3" id="KW-0808">Transferase</keyword>
<evidence type="ECO:0000256" key="5">
    <source>
        <dbReference type="ARBA" id="ARBA00022989"/>
    </source>
</evidence>
<evidence type="ECO:0000256" key="3">
    <source>
        <dbReference type="ARBA" id="ARBA00022679"/>
    </source>
</evidence>
<dbReference type="InterPro" id="IPR003362">
    <property type="entry name" value="Bact_transf"/>
</dbReference>
<dbReference type="Proteomes" id="UP000027665">
    <property type="component" value="Unassembled WGS sequence"/>
</dbReference>
<dbReference type="GeneID" id="90983630"/>
<reference evidence="9 10" key="1">
    <citation type="submission" date="2014-04" db="EMBL/GenBank/DDBJ databases">
        <title>Draft Genome Sequence of Synergistes jonesii.</title>
        <authorList>
            <person name="Coil D.A."/>
            <person name="Eisen J.A."/>
            <person name="Holland-Moritz H.E."/>
        </authorList>
    </citation>
    <scope>NUCLEOTIDE SEQUENCE [LARGE SCALE GENOMIC DNA]</scope>
    <source>
        <strain evidence="9 10">78-1</strain>
    </source>
</reference>
<dbReference type="OrthoDB" id="9808602at2"/>
<feature type="transmembrane region" description="Helical" evidence="7">
    <location>
        <begin position="12"/>
        <end position="34"/>
    </location>
</feature>
<evidence type="ECO:0000313" key="10">
    <source>
        <dbReference type="Proteomes" id="UP000027665"/>
    </source>
</evidence>
<keyword evidence="10" id="KW-1185">Reference proteome</keyword>
<dbReference type="AlphaFoldDB" id="A0A073IRZ1"/>
<dbReference type="RefSeq" id="WP_037976107.1">
    <property type="nucleotide sequence ID" value="NZ_JMKI01000031.1"/>
</dbReference>
<evidence type="ECO:0000313" key="9">
    <source>
        <dbReference type="EMBL" id="KEJ92340.1"/>
    </source>
</evidence>
<comment type="similarity">
    <text evidence="2">Belongs to the bacterial sugar transferase family.</text>
</comment>
<proteinExistence type="inferred from homology"/>
<evidence type="ECO:0000256" key="1">
    <source>
        <dbReference type="ARBA" id="ARBA00004141"/>
    </source>
</evidence>
<dbReference type="GO" id="GO:0016020">
    <property type="term" value="C:membrane"/>
    <property type="evidence" value="ECO:0007669"/>
    <property type="project" value="UniProtKB-SubCell"/>
</dbReference>
<dbReference type="InterPro" id="IPR017475">
    <property type="entry name" value="EPS_sugar_tfrase"/>
</dbReference>
<evidence type="ECO:0000256" key="2">
    <source>
        <dbReference type="ARBA" id="ARBA00006464"/>
    </source>
</evidence>
<comment type="caution">
    <text evidence="9">The sequence shown here is derived from an EMBL/GenBank/DDBJ whole genome shotgun (WGS) entry which is preliminary data.</text>
</comment>
<dbReference type="Pfam" id="PF02397">
    <property type="entry name" value="Bac_transf"/>
    <property type="match status" value="1"/>
</dbReference>
<keyword evidence="6 7" id="KW-0472">Membrane</keyword>
<evidence type="ECO:0000256" key="4">
    <source>
        <dbReference type="ARBA" id="ARBA00022692"/>
    </source>
</evidence>
<keyword evidence="5 7" id="KW-1133">Transmembrane helix</keyword>
<dbReference type="PANTHER" id="PTHR30576:SF0">
    <property type="entry name" value="UNDECAPRENYL-PHOSPHATE N-ACETYLGALACTOSAMINYL 1-PHOSPHATE TRANSFERASE-RELATED"/>
    <property type="match status" value="1"/>
</dbReference>
<name>A0A073IRZ1_9BACT</name>
<evidence type="ECO:0000256" key="7">
    <source>
        <dbReference type="SAM" id="Phobius"/>
    </source>
</evidence>
<accession>A0A073IRZ1</accession>
<dbReference type="eggNOG" id="COG2148">
    <property type="taxonomic scope" value="Bacteria"/>
</dbReference>
<feature type="domain" description="Bacterial sugar transferase" evidence="8">
    <location>
        <begin position="258"/>
        <end position="438"/>
    </location>
</feature>
<protein>
    <recommendedName>
        <fullName evidence="8">Bacterial sugar transferase domain-containing protein</fullName>
    </recommendedName>
</protein>
<organism evidence="9 10">
    <name type="scientific">Synergistes jonesii</name>
    <dbReference type="NCBI Taxonomy" id="2754"/>
    <lineage>
        <taxon>Bacteria</taxon>
        <taxon>Thermotogati</taxon>
        <taxon>Synergistota</taxon>
        <taxon>Synergistia</taxon>
        <taxon>Synergistales</taxon>
        <taxon>Synergistaceae</taxon>
        <taxon>Synergistes</taxon>
    </lineage>
</organism>
<feature type="transmembrane region" description="Helical" evidence="7">
    <location>
        <begin position="84"/>
        <end position="106"/>
    </location>
</feature>
<feature type="transmembrane region" description="Helical" evidence="7">
    <location>
        <begin position="112"/>
        <end position="132"/>
    </location>
</feature>